<protein>
    <submittedName>
        <fullName evidence="1">Uncharacterized protein</fullName>
    </submittedName>
</protein>
<feature type="non-terminal residue" evidence="1">
    <location>
        <position position="90"/>
    </location>
</feature>
<feature type="non-terminal residue" evidence="1">
    <location>
        <position position="1"/>
    </location>
</feature>
<dbReference type="EMBL" id="MU006089">
    <property type="protein sequence ID" value="KAF2843827.1"/>
    <property type="molecule type" value="Genomic_DNA"/>
</dbReference>
<evidence type="ECO:0000313" key="2">
    <source>
        <dbReference type="Proteomes" id="UP000799429"/>
    </source>
</evidence>
<keyword evidence="2" id="KW-1185">Reference proteome</keyword>
<proteinExistence type="predicted"/>
<name>A0A9P4SJU5_9PEZI</name>
<accession>A0A9P4SJU5</accession>
<organism evidence="1 2">
    <name type="scientific">Patellaria atrata CBS 101060</name>
    <dbReference type="NCBI Taxonomy" id="1346257"/>
    <lineage>
        <taxon>Eukaryota</taxon>
        <taxon>Fungi</taxon>
        <taxon>Dikarya</taxon>
        <taxon>Ascomycota</taxon>
        <taxon>Pezizomycotina</taxon>
        <taxon>Dothideomycetes</taxon>
        <taxon>Dothideomycetes incertae sedis</taxon>
        <taxon>Patellariales</taxon>
        <taxon>Patellariaceae</taxon>
        <taxon>Patellaria</taxon>
    </lineage>
</organism>
<evidence type="ECO:0000313" key="1">
    <source>
        <dbReference type="EMBL" id="KAF2843827.1"/>
    </source>
</evidence>
<dbReference type="AlphaFoldDB" id="A0A9P4SJU5"/>
<reference evidence="1" key="1">
    <citation type="journal article" date="2020" name="Stud. Mycol.">
        <title>101 Dothideomycetes genomes: a test case for predicting lifestyles and emergence of pathogens.</title>
        <authorList>
            <person name="Haridas S."/>
            <person name="Albert R."/>
            <person name="Binder M."/>
            <person name="Bloem J."/>
            <person name="Labutti K."/>
            <person name="Salamov A."/>
            <person name="Andreopoulos B."/>
            <person name="Baker S."/>
            <person name="Barry K."/>
            <person name="Bills G."/>
            <person name="Bluhm B."/>
            <person name="Cannon C."/>
            <person name="Castanera R."/>
            <person name="Culley D."/>
            <person name="Daum C."/>
            <person name="Ezra D."/>
            <person name="Gonzalez J."/>
            <person name="Henrissat B."/>
            <person name="Kuo A."/>
            <person name="Liang C."/>
            <person name="Lipzen A."/>
            <person name="Lutzoni F."/>
            <person name="Magnuson J."/>
            <person name="Mondo S."/>
            <person name="Nolan M."/>
            <person name="Ohm R."/>
            <person name="Pangilinan J."/>
            <person name="Park H.-J."/>
            <person name="Ramirez L."/>
            <person name="Alfaro M."/>
            <person name="Sun H."/>
            <person name="Tritt A."/>
            <person name="Yoshinaga Y."/>
            <person name="Zwiers L.-H."/>
            <person name="Turgeon B."/>
            <person name="Goodwin S."/>
            <person name="Spatafora J."/>
            <person name="Crous P."/>
            <person name="Grigoriev I."/>
        </authorList>
    </citation>
    <scope>NUCLEOTIDE SEQUENCE</scope>
    <source>
        <strain evidence="1">CBS 101060</strain>
    </source>
</reference>
<sequence>EDDPDTFVILLHLAHLNINCLPATLDFQHLLQLSVICDKYDTVHLVRPYESKWVDPSKKNLKAPGYEGWMFIAWVFGYQDSFKSLAQHLI</sequence>
<comment type="caution">
    <text evidence="1">The sequence shown here is derived from an EMBL/GenBank/DDBJ whole genome shotgun (WGS) entry which is preliminary data.</text>
</comment>
<dbReference type="Proteomes" id="UP000799429">
    <property type="component" value="Unassembled WGS sequence"/>
</dbReference>
<gene>
    <name evidence="1" type="ORF">M501DRAFT_909516</name>
</gene>
<dbReference type="OrthoDB" id="5275938at2759"/>